<dbReference type="SUPFAM" id="SSF50249">
    <property type="entry name" value="Nucleic acid-binding proteins"/>
    <property type="match status" value="1"/>
</dbReference>
<comment type="caution">
    <text evidence="1">The sequence shown here is derived from an EMBL/GenBank/DDBJ whole genome shotgun (WGS) entry which is preliminary data.</text>
</comment>
<protein>
    <submittedName>
        <fullName evidence="1">Uncharacterized protein</fullName>
    </submittedName>
</protein>
<dbReference type="Gene3D" id="2.40.50.690">
    <property type="match status" value="1"/>
</dbReference>
<dbReference type="Proteomes" id="UP000824120">
    <property type="component" value="Chromosome 12"/>
</dbReference>
<gene>
    <name evidence="1" type="ORF">H5410_062292</name>
</gene>
<evidence type="ECO:0000313" key="2">
    <source>
        <dbReference type="Proteomes" id="UP000824120"/>
    </source>
</evidence>
<dbReference type="AlphaFoldDB" id="A0A9J5WC75"/>
<sequence>MSLRVNWSPNGHSKWVPQTNKIKMNMAFDGDIMAVELLPQEQWHEEKSLALADEGSSGLMLHEDTTWKLVWKEEFDAPRKAIILVYNPIRPWMSVAHWWFCHFNSREYFYDRSSYDTPHTLQNF</sequence>
<proteinExistence type="predicted"/>
<dbReference type="InterPro" id="IPR012340">
    <property type="entry name" value="NA-bd_OB-fold"/>
</dbReference>
<organism evidence="1 2">
    <name type="scientific">Solanum commersonii</name>
    <name type="common">Commerson's wild potato</name>
    <name type="synonym">Commerson's nightshade</name>
    <dbReference type="NCBI Taxonomy" id="4109"/>
    <lineage>
        <taxon>Eukaryota</taxon>
        <taxon>Viridiplantae</taxon>
        <taxon>Streptophyta</taxon>
        <taxon>Embryophyta</taxon>
        <taxon>Tracheophyta</taxon>
        <taxon>Spermatophyta</taxon>
        <taxon>Magnoliopsida</taxon>
        <taxon>eudicotyledons</taxon>
        <taxon>Gunneridae</taxon>
        <taxon>Pentapetalae</taxon>
        <taxon>asterids</taxon>
        <taxon>lamiids</taxon>
        <taxon>Solanales</taxon>
        <taxon>Solanaceae</taxon>
        <taxon>Solanoideae</taxon>
        <taxon>Solaneae</taxon>
        <taxon>Solanum</taxon>
    </lineage>
</organism>
<dbReference type="OrthoDB" id="10260134at2759"/>
<reference evidence="1 2" key="1">
    <citation type="submission" date="2020-09" db="EMBL/GenBank/DDBJ databases">
        <title>De no assembly of potato wild relative species, Solanum commersonii.</title>
        <authorList>
            <person name="Cho K."/>
        </authorList>
    </citation>
    <scope>NUCLEOTIDE SEQUENCE [LARGE SCALE GENOMIC DNA]</scope>
    <source>
        <strain evidence="1">LZ3.2</strain>
        <tissue evidence="1">Leaf</tissue>
    </source>
</reference>
<name>A0A9J5WC75_SOLCO</name>
<keyword evidence="2" id="KW-1185">Reference proteome</keyword>
<evidence type="ECO:0000313" key="1">
    <source>
        <dbReference type="EMBL" id="KAG5572526.1"/>
    </source>
</evidence>
<accession>A0A9J5WC75</accession>
<dbReference type="EMBL" id="JACXVP010000012">
    <property type="protein sequence ID" value="KAG5572526.1"/>
    <property type="molecule type" value="Genomic_DNA"/>
</dbReference>